<evidence type="ECO:0000313" key="2">
    <source>
        <dbReference type="EMBL" id="XCJ75922.1"/>
    </source>
</evidence>
<geneLocation type="plasmid" evidence="2">
    <name>punmamed1</name>
</geneLocation>
<gene>
    <name evidence="2" type="ORF">ABII15_38485</name>
</gene>
<protein>
    <submittedName>
        <fullName evidence="2">Uncharacterized protein</fullName>
    </submittedName>
</protein>
<organism evidence="2">
    <name type="scientific">Streptomyces tabacisoli</name>
    <dbReference type="NCBI Taxonomy" id="3156398"/>
    <lineage>
        <taxon>Bacteria</taxon>
        <taxon>Bacillati</taxon>
        <taxon>Actinomycetota</taxon>
        <taxon>Actinomycetes</taxon>
        <taxon>Kitasatosporales</taxon>
        <taxon>Streptomycetaceae</taxon>
        <taxon>Streptomyces</taxon>
    </lineage>
</organism>
<sequence length="213" mass="23976">MEVHDEAPPLAPVWQDVVEVSFRPVSEYTSLVQWAGEATWNLGLAQADYRLRYCAQGMDEARKLDTRMPEEPQVDSYLLQFWPEPPRADRVVRQTSQTAAYWHRTARQLPPPSTPEQRAETERRARRAAARAAEEHRLHHQRRERGGRLPSARLRAVEEHARGLLRYDSDLVHALDASGPEVQRAAATLAARRACGNGGPGPTSHGSARRSGH</sequence>
<dbReference type="AlphaFoldDB" id="A0AAU8J777"/>
<feature type="region of interest" description="Disordered" evidence="1">
    <location>
        <begin position="193"/>
        <end position="213"/>
    </location>
</feature>
<name>A0AAU8J777_9ACTN</name>
<evidence type="ECO:0000256" key="1">
    <source>
        <dbReference type="SAM" id="MobiDB-lite"/>
    </source>
</evidence>
<proteinExistence type="predicted"/>
<keyword evidence="2" id="KW-0614">Plasmid</keyword>
<reference evidence="2" key="1">
    <citation type="submission" date="2024-06" db="EMBL/GenBank/DDBJ databases">
        <title>Streptomyces sp. strain HUAS MG91 genome sequences.</title>
        <authorList>
            <person name="Mo P."/>
        </authorList>
    </citation>
    <scope>NUCLEOTIDE SEQUENCE</scope>
    <source>
        <strain evidence="2">HUAS MG91</strain>
        <plasmid evidence="2">punmamed1</plasmid>
    </source>
</reference>
<dbReference type="RefSeq" id="WP_353947337.1">
    <property type="nucleotide sequence ID" value="NZ_CP159535.1"/>
</dbReference>
<dbReference type="EMBL" id="CP159535">
    <property type="protein sequence ID" value="XCJ75922.1"/>
    <property type="molecule type" value="Genomic_DNA"/>
</dbReference>
<dbReference type="KEGG" id="stac:ABII15_38485"/>
<accession>A0AAU8J777</accession>
<feature type="region of interest" description="Disordered" evidence="1">
    <location>
        <begin position="104"/>
        <end position="151"/>
    </location>
</feature>